<gene>
    <name evidence="4" type="ORF">SISSUDRAFT_383377</name>
</gene>
<evidence type="ECO:0000313" key="4">
    <source>
        <dbReference type="EMBL" id="KZT40999.1"/>
    </source>
</evidence>
<evidence type="ECO:0000256" key="2">
    <source>
        <dbReference type="SAM" id="Phobius"/>
    </source>
</evidence>
<keyword evidence="5" id="KW-1185">Reference proteome</keyword>
<feature type="domain" description="DUF6535" evidence="3">
    <location>
        <begin position="37"/>
        <end position="195"/>
    </location>
</feature>
<evidence type="ECO:0000256" key="1">
    <source>
        <dbReference type="SAM" id="MobiDB-lite"/>
    </source>
</evidence>
<feature type="compositionally biased region" description="Polar residues" evidence="1">
    <location>
        <begin position="90"/>
        <end position="99"/>
    </location>
</feature>
<feature type="region of interest" description="Disordered" evidence="1">
    <location>
        <begin position="87"/>
        <end position="106"/>
    </location>
</feature>
<dbReference type="AlphaFoldDB" id="A0A166FU15"/>
<name>A0A166FU15_9AGAM</name>
<evidence type="ECO:0000259" key="3">
    <source>
        <dbReference type="Pfam" id="PF20153"/>
    </source>
</evidence>
<organism evidence="4 5">
    <name type="scientific">Sistotremastrum suecicum HHB10207 ss-3</name>
    <dbReference type="NCBI Taxonomy" id="1314776"/>
    <lineage>
        <taxon>Eukaryota</taxon>
        <taxon>Fungi</taxon>
        <taxon>Dikarya</taxon>
        <taxon>Basidiomycota</taxon>
        <taxon>Agaricomycotina</taxon>
        <taxon>Agaricomycetes</taxon>
        <taxon>Sistotremastrales</taxon>
        <taxon>Sistotremastraceae</taxon>
        <taxon>Sistotremastrum</taxon>
    </lineage>
</organism>
<feature type="transmembrane region" description="Helical" evidence="2">
    <location>
        <begin position="248"/>
        <end position="266"/>
    </location>
</feature>
<keyword evidence="2" id="KW-0812">Transmembrane</keyword>
<feature type="transmembrane region" description="Helical" evidence="2">
    <location>
        <begin position="170"/>
        <end position="192"/>
    </location>
</feature>
<proteinExistence type="predicted"/>
<protein>
    <recommendedName>
        <fullName evidence="3">DUF6535 domain-containing protein</fullName>
    </recommendedName>
</protein>
<dbReference type="STRING" id="1314776.A0A166FU15"/>
<keyword evidence="2" id="KW-0472">Membrane</keyword>
<dbReference type="Pfam" id="PF20153">
    <property type="entry name" value="DUF6535"/>
    <property type="match status" value="1"/>
</dbReference>
<feature type="transmembrane region" description="Helical" evidence="2">
    <location>
        <begin position="115"/>
        <end position="134"/>
    </location>
</feature>
<keyword evidence="2" id="KW-1133">Transmembrane helix</keyword>
<feature type="region of interest" description="Disordered" evidence="1">
    <location>
        <begin position="1"/>
        <end position="31"/>
    </location>
</feature>
<reference evidence="4 5" key="1">
    <citation type="journal article" date="2016" name="Mol. Biol. Evol.">
        <title>Comparative Genomics of Early-Diverging Mushroom-Forming Fungi Provides Insights into the Origins of Lignocellulose Decay Capabilities.</title>
        <authorList>
            <person name="Nagy L.G."/>
            <person name="Riley R."/>
            <person name="Tritt A."/>
            <person name="Adam C."/>
            <person name="Daum C."/>
            <person name="Floudas D."/>
            <person name="Sun H."/>
            <person name="Yadav J.S."/>
            <person name="Pangilinan J."/>
            <person name="Larsson K.H."/>
            <person name="Matsuura K."/>
            <person name="Barry K."/>
            <person name="Labutti K."/>
            <person name="Kuo R."/>
            <person name="Ohm R.A."/>
            <person name="Bhattacharya S.S."/>
            <person name="Shirouzu T."/>
            <person name="Yoshinaga Y."/>
            <person name="Martin F.M."/>
            <person name="Grigoriev I.V."/>
            <person name="Hibbett D.S."/>
        </authorList>
    </citation>
    <scope>NUCLEOTIDE SEQUENCE [LARGE SCALE GENOMIC DNA]</scope>
    <source>
        <strain evidence="4 5">HHB10207 ss-3</strain>
    </source>
</reference>
<dbReference type="EMBL" id="KV428025">
    <property type="protein sequence ID" value="KZT40999.1"/>
    <property type="molecule type" value="Genomic_DNA"/>
</dbReference>
<sequence>MQQATKLDALVDDALKDDQPYNTEKDPEKAVKNEQMWSGVYEIATAKMKEEADEWKGLMDVSLVFIAIFLAVLTAFLVPAAQSLSPPPSTSDAATNNGTSPPPPLPPHSDENVCALYYLALIMAMCNAVLCVLGRQWVGKLLSRPLGNSHLERTMRHEERKRLAYGWIRPLVAILYWSLLLSIGLFIAGLLYQLRNLSTSFEQTAVTLQATWGLGIVLVAGIIATITATTVHAVRFECSPFEGLFSKFIVKVVALLAQRISWVTAWRKSFHWDSSKLFQTYVGLIAEAHDPKLLDRAVPSFTYSAWLAYGGKSVTLLRRAYDRLMATDTSVRVRESVKAQVSLFAEYCLENYWTEGVKTALCDGEFPGFLTNQCSLPADFSSCTTFLSFRENNHDLRDLAKFPYKEQLAKIICTYDQDVPLGDREVLFHHALEAFDQMETDDMREGLSRVDPLSVVSSFMRGPNTYIPYWFIAEIVSRCHEEIILCMNNLLTDPPSNINPYVVTSIIYVLASSYRVQVPIDVDLSPLIEFIHPVGGLWPTVRGFMMDYAEARNSTTSPMPSTVLKFLQLCITYEYDGERDTRARAILDTHLPFVIPLPLSPQSSSASYIDIPEVETGTQLPPDRLRPSQIMMTVANQERSMHLA</sequence>
<dbReference type="InterPro" id="IPR045338">
    <property type="entry name" value="DUF6535"/>
</dbReference>
<feature type="transmembrane region" description="Helical" evidence="2">
    <location>
        <begin position="57"/>
        <end position="78"/>
    </location>
</feature>
<evidence type="ECO:0000313" key="5">
    <source>
        <dbReference type="Proteomes" id="UP000076798"/>
    </source>
</evidence>
<feature type="compositionally biased region" description="Basic and acidic residues" evidence="1">
    <location>
        <begin position="13"/>
        <end position="31"/>
    </location>
</feature>
<feature type="transmembrane region" description="Helical" evidence="2">
    <location>
        <begin position="212"/>
        <end position="236"/>
    </location>
</feature>
<accession>A0A166FU15</accession>
<dbReference type="Proteomes" id="UP000076798">
    <property type="component" value="Unassembled WGS sequence"/>
</dbReference>